<evidence type="ECO:0000313" key="3">
    <source>
        <dbReference type="Ensembl" id="ENSCCRP00020020130.1"/>
    </source>
</evidence>
<dbReference type="Ensembl" id="ENSCCRT00020022110.1">
    <property type="protein sequence ID" value="ENSCCRP00020020130.1"/>
    <property type="gene ID" value="ENSCCRG00020009500.1"/>
</dbReference>
<dbReference type="Pfam" id="PF07686">
    <property type="entry name" value="V-set"/>
    <property type="match status" value="3"/>
</dbReference>
<dbReference type="InterPro" id="IPR003599">
    <property type="entry name" value="Ig_sub"/>
</dbReference>
<name>A0A8C2D1Y1_CYPCA</name>
<organism evidence="3 4">
    <name type="scientific">Cyprinus carpio</name>
    <name type="common">Common carp</name>
    <dbReference type="NCBI Taxonomy" id="7962"/>
    <lineage>
        <taxon>Eukaryota</taxon>
        <taxon>Metazoa</taxon>
        <taxon>Chordata</taxon>
        <taxon>Craniata</taxon>
        <taxon>Vertebrata</taxon>
        <taxon>Euteleostomi</taxon>
        <taxon>Actinopterygii</taxon>
        <taxon>Neopterygii</taxon>
        <taxon>Teleostei</taxon>
        <taxon>Ostariophysi</taxon>
        <taxon>Cypriniformes</taxon>
        <taxon>Cyprinidae</taxon>
        <taxon>Cyprininae</taxon>
        <taxon>Cyprinus</taxon>
    </lineage>
</organism>
<accession>A0A8C2D1Y1</accession>
<proteinExistence type="predicted"/>
<feature type="chain" id="PRO_5034545654" description="Immunoglobulin domain-containing protein" evidence="1">
    <location>
        <begin position="19"/>
        <end position="517"/>
    </location>
</feature>
<dbReference type="InterPro" id="IPR013783">
    <property type="entry name" value="Ig-like_fold"/>
</dbReference>
<evidence type="ECO:0000256" key="1">
    <source>
        <dbReference type="SAM" id="SignalP"/>
    </source>
</evidence>
<feature type="domain" description="Immunoglobulin" evidence="2">
    <location>
        <begin position="23"/>
        <end position="122"/>
    </location>
</feature>
<feature type="domain" description="Immunoglobulin" evidence="2">
    <location>
        <begin position="357"/>
        <end position="457"/>
    </location>
</feature>
<dbReference type="PANTHER" id="PTHR21063">
    <property type="entry name" value="LFA-3"/>
    <property type="match status" value="1"/>
</dbReference>
<protein>
    <recommendedName>
        <fullName evidence="2">Immunoglobulin domain-containing protein</fullName>
    </recommendedName>
</protein>
<dbReference type="InterPro" id="IPR013106">
    <property type="entry name" value="Ig_V-set"/>
</dbReference>
<feature type="domain" description="Immunoglobulin" evidence="2">
    <location>
        <begin position="244"/>
        <end position="347"/>
    </location>
</feature>
<feature type="signal peptide" evidence="1">
    <location>
        <begin position="1"/>
        <end position="18"/>
    </location>
</feature>
<gene>
    <name evidence="3" type="primary">LOC122141705</name>
</gene>
<reference evidence="3" key="1">
    <citation type="submission" date="2025-08" db="UniProtKB">
        <authorList>
            <consortium name="Ensembl"/>
        </authorList>
    </citation>
    <scope>IDENTIFICATION</scope>
</reference>
<feature type="domain" description="Immunoglobulin" evidence="2">
    <location>
        <begin position="132"/>
        <end position="237"/>
    </location>
</feature>
<keyword evidence="1" id="KW-0732">Signal</keyword>
<dbReference type="SMART" id="SM00409">
    <property type="entry name" value="IG"/>
    <property type="match status" value="4"/>
</dbReference>
<dbReference type="InterPro" id="IPR036179">
    <property type="entry name" value="Ig-like_dom_sf"/>
</dbReference>
<dbReference type="AlphaFoldDB" id="A0A8C2D1Y1"/>
<evidence type="ECO:0000313" key="4">
    <source>
        <dbReference type="Proteomes" id="UP000694701"/>
    </source>
</evidence>
<sequence>MKIFVLFILCLLFIPGDDDDDDKNEVSVMEGDSVTLHTGVKTNQQDRVTWYFDDTRIAQITGDHSKICRDDHCKERFKGRLKLNNQTGDLTIINIRTTDAGVYQLQTISRRMIQKIFSVAVHDVSGAKTDKMKIKSVKEGNSVTLDTHIIKNLSYVMKWQFNDNLIAEITGDQSKICTDEQCKERFRDRLKLDNQTGSLTIMNIRTTDAGVYELQKNRRIHPHHSIISIRRFSITVTGASGVDIDRVILMEGDSVTLHTGVETNKKDRIRWYFNYTRIAQITGDLSKICTDVQCNEGTERFRDRLKLDHQAGSLTIMNITTNDSGVYKLLLSSSNTDSEKSFSVIVHDVPAAEREKMKRKSVKEGESVTLDPDVVKNPDDLKMWYFNDILITNITKDWSKICTDDQCKERFNDRLKLDHQTGSLTLMNTRTTDTGDYQLLINSSRFGIIKSFRVTVSGEYHFGHSVLFYFNSFTKLIHLNQLCKCFCCGLFEEVSFESILQNNSNQIYHLHMHFTSN</sequence>
<evidence type="ECO:0000259" key="2">
    <source>
        <dbReference type="SMART" id="SM00409"/>
    </source>
</evidence>
<dbReference type="Gene3D" id="2.60.40.10">
    <property type="entry name" value="Immunoglobulins"/>
    <property type="match status" value="4"/>
</dbReference>
<dbReference type="PANTHER" id="PTHR21063:SF4">
    <property type="entry name" value="CD48 ANTIGEN-RELATED"/>
    <property type="match status" value="1"/>
</dbReference>
<dbReference type="Proteomes" id="UP000694701">
    <property type="component" value="Unplaced"/>
</dbReference>
<dbReference type="SUPFAM" id="SSF48726">
    <property type="entry name" value="Immunoglobulin"/>
    <property type="match status" value="4"/>
</dbReference>